<protein>
    <recommendedName>
        <fullName evidence="5">Transmembrane protein</fullName>
    </recommendedName>
</protein>
<name>A0A4D6EKP9_9VIRU</name>
<accession>A0A4D6EKP9</accession>
<evidence type="ECO:0000313" key="4">
    <source>
        <dbReference type="Proteomes" id="UP001237152"/>
    </source>
</evidence>
<reference evidence="3" key="1">
    <citation type="journal article" date="2019" name="Front. Microbiol.">
        <title>Pandoravirus Celtis Illustrates the Microevolution Processes at Work in the Giant Pandoraviridae Genomes.</title>
        <authorList>
            <person name="Legendre M."/>
            <person name="Alempic J.M."/>
            <person name="Philippe N."/>
            <person name="Lartigue A."/>
            <person name="Jeudy S."/>
            <person name="Poirot O."/>
            <person name="Ta N.T."/>
            <person name="Nin S."/>
            <person name="Coute Y."/>
            <person name="Abergel C."/>
            <person name="Claverie J.M."/>
        </authorList>
    </citation>
    <scope>NUCLEOTIDE SEQUENCE</scope>
</reference>
<feature type="transmembrane region" description="Helical" evidence="2">
    <location>
        <begin position="164"/>
        <end position="188"/>
    </location>
</feature>
<dbReference type="Proteomes" id="UP001237152">
    <property type="component" value="Segment"/>
</dbReference>
<evidence type="ECO:0008006" key="5">
    <source>
        <dbReference type="Google" id="ProtNLM"/>
    </source>
</evidence>
<evidence type="ECO:0000256" key="1">
    <source>
        <dbReference type="SAM" id="MobiDB-lite"/>
    </source>
</evidence>
<keyword evidence="2" id="KW-0472">Membrane</keyword>
<evidence type="ECO:0000256" key="2">
    <source>
        <dbReference type="SAM" id="Phobius"/>
    </source>
</evidence>
<organism evidence="3 4">
    <name type="scientific">Pandoravirus celtis</name>
    <dbReference type="NCBI Taxonomy" id="2568002"/>
    <lineage>
        <taxon>Viruses</taxon>
        <taxon>Pandoravirus</taxon>
    </lineage>
</organism>
<keyword evidence="2" id="KW-0812">Transmembrane</keyword>
<sequence>MSSRARRRTMSTMTTMQMTHEAPTANNPTATTTTTVDDRDGGDGKPSSRRQRGRKDEAKNNGAACRRLVISVAVPSTEVHWPLSCLFFGIQPKWPMVTGEATDKRGRKTMGMERLTATEPTMATTATRPAVPGPRANADLSRFPMPIAPCRKYDRGPSDMDPSVGTALGVASAILATYSLLMTCSLLQHIAVSYSYPISIAAFWGALALAAFAVATVRDRWRRARERLERHRAAIRAALARHAPGAHVHADVAQLTAESCRGHRFFVMVDLASPELTRGAVVYDVHQVRQAWPYLLDDDADWVDLFNRVKVTESDDNTCAHVLYTARRDVGDFDAFLSAAARADLYKQRLLDDTDSESD</sequence>
<gene>
    <name evidence="3" type="ORF">pclt_cds_1205</name>
</gene>
<feature type="region of interest" description="Disordered" evidence="1">
    <location>
        <begin position="1"/>
        <end position="61"/>
    </location>
</feature>
<feature type="transmembrane region" description="Helical" evidence="2">
    <location>
        <begin position="194"/>
        <end position="217"/>
    </location>
</feature>
<dbReference type="EMBL" id="MK174290">
    <property type="protein sequence ID" value="QBZ81783.1"/>
    <property type="molecule type" value="Genomic_DNA"/>
</dbReference>
<evidence type="ECO:0000313" key="3">
    <source>
        <dbReference type="EMBL" id="QBZ81783.1"/>
    </source>
</evidence>
<feature type="compositionally biased region" description="Low complexity" evidence="1">
    <location>
        <begin position="10"/>
        <end position="35"/>
    </location>
</feature>
<proteinExistence type="predicted"/>
<keyword evidence="2" id="KW-1133">Transmembrane helix</keyword>